<name>A0ABT4RLJ0_9ACTN</name>
<dbReference type="Proteomes" id="UP001147700">
    <property type="component" value="Unassembled WGS sequence"/>
</dbReference>
<dbReference type="RefSeq" id="WP_202954311.1">
    <property type="nucleotide sequence ID" value="NZ_JAPCID010000026.1"/>
</dbReference>
<dbReference type="InterPro" id="IPR028965">
    <property type="entry name" value="Imm7"/>
</dbReference>
<evidence type="ECO:0000313" key="1">
    <source>
        <dbReference type="EMBL" id="MDA0139436.1"/>
    </source>
</evidence>
<evidence type="ECO:0000313" key="2">
    <source>
        <dbReference type="Proteomes" id="UP001147700"/>
    </source>
</evidence>
<comment type="caution">
    <text evidence="1">The sequence shown here is derived from an EMBL/GenBank/DDBJ whole genome shotgun (WGS) entry which is preliminary data.</text>
</comment>
<reference evidence="1" key="1">
    <citation type="submission" date="2022-10" db="EMBL/GenBank/DDBJ databases">
        <title>The WGS of Solirubrobacter sp. CPCC 204708.</title>
        <authorList>
            <person name="Jiang Z."/>
        </authorList>
    </citation>
    <scope>NUCLEOTIDE SEQUENCE</scope>
    <source>
        <strain evidence="1">CPCC 204708</strain>
    </source>
</reference>
<accession>A0ABT4RLJ0</accession>
<dbReference type="EMBL" id="JAPCID010000026">
    <property type="protein sequence ID" value="MDA0139436.1"/>
    <property type="molecule type" value="Genomic_DNA"/>
</dbReference>
<keyword evidence="2" id="KW-1185">Reference proteome</keyword>
<gene>
    <name evidence="1" type="ORF">OJ962_18175</name>
</gene>
<dbReference type="Pfam" id="PF15585">
    <property type="entry name" value="Imm7"/>
    <property type="match status" value="1"/>
</dbReference>
<protein>
    <submittedName>
        <fullName evidence="1">Immunity 7 family protein</fullName>
    </submittedName>
</protein>
<organism evidence="1 2">
    <name type="scientific">Solirubrobacter deserti</name>
    <dbReference type="NCBI Taxonomy" id="2282478"/>
    <lineage>
        <taxon>Bacteria</taxon>
        <taxon>Bacillati</taxon>
        <taxon>Actinomycetota</taxon>
        <taxon>Thermoleophilia</taxon>
        <taxon>Solirubrobacterales</taxon>
        <taxon>Solirubrobacteraceae</taxon>
        <taxon>Solirubrobacter</taxon>
    </lineage>
</organism>
<sequence length="147" mass="16453">MDVFEYHGWATILDSTGEQEFDEDPSRTTLNAVRNAMANSGLGNRVALDVRNGLWFLAIHGFNNHRNPAVVELFEAVARIAPGSYGILFTHDDEAGLRNFVAGPYEAGEHENWWYCRVMKRGRVERHADALLSPHVPTVEDDLSNSA</sequence>
<proteinExistence type="predicted"/>